<dbReference type="OrthoDB" id="9801785at2"/>
<proteinExistence type="predicted"/>
<dbReference type="Pfam" id="PF01370">
    <property type="entry name" value="Epimerase"/>
    <property type="match status" value="1"/>
</dbReference>
<evidence type="ECO:0000313" key="3">
    <source>
        <dbReference type="Proteomes" id="UP000490386"/>
    </source>
</evidence>
<dbReference type="SUPFAM" id="SSF51735">
    <property type="entry name" value="NAD(P)-binding Rossmann-fold domains"/>
    <property type="match status" value="1"/>
</dbReference>
<keyword evidence="3" id="KW-1185">Reference proteome</keyword>
<name>A0A7J5B2N9_9MICO</name>
<feature type="domain" description="NAD-dependent epimerase/dehydratase" evidence="1">
    <location>
        <begin position="3"/>
        <end position="147"/>
    </location>
</feature>
<dbReference type="InterPro" id="IPR001509">
    <property type="entry name" value="Epimerase_deHydtase"/>
</dbReference>
<sequence>MDVLLTGATGFVGTAVLARLRTLPGVTRIRVLTRRAEPAPHDVEVVRGDLAETTTIVGATEGADVVIHAAAYVGSDERLAARVNDAGTRTLAADCTRSGARLISVSTTAVYGPGPHSLAREGEVGVHPVSAVSVSRSAGEAHVLSAGGKVVRAALTFGVGDRWFIPTALAGVRALGGWVGAGSGRLSTVHVSSLSAQISLLAADPGTVPESIFHAADPEPVTFREMLTSVARQLGIDLPGEDIPVDDPRLADVPPQLLQRSFVDHTYDGDLLRRRTGWHAHPERHPRLSGEDLDWYASVTR</sequence>
<evidence type="ECO:0000259" key="1">
    <source>
        <dbReference type="Pfam" id="PF01370"/>
    </source>
</evidence>
<organism evidence="2 3">
    <name type="scientific">Pseudoclavibacter terrae</name>
    <dbReference type="NCBI Taxonomy" id="1530195"/>
    <lineage>
        <taxon>Bacteria</taxon>
        <taxon>Bacillati</taxon>
        <taxon>Actinomycetota</taxon>
        <taxon>Actinomycetes</taxon>
        <taxon>Micrococcales</taxon>
        <taxon>Microbacteriaceae</taxon>
        <taxon>Pseudoclavibacter</taxon>
    </lineage>
</organism>
<dbReference type="PANTHER" id="PTHR48079:SF6">
    <property type="entry name" value="NAD(P)-BINDING DOMAIN-CONTAINING PROTEIN-RELATED"/>
    <property type="match status" value="1"/>
</dbReference>
<dbReference type="GO" id="GO:0005737">
    <property type="term" value="C:cytoplasm"/>
    <property type="evidence" value="ECO:0007669"/>
    <property type="project" value="TreeGrafter"/>
</dbReference>
<dbReference type="AlphaFoldDB" id="A0A7J5B2N9"/>
<dbReference type="InterPro" id="IPR036291">
    <property type="entry name" value="NAD(P)-bd_dom_sf"/>
</dbReference>
<dbReference type="EMBL" id="WBJX01000002">
    <property type="protein sequence ID" value="KAB1638261.1"/>
    <property type="molecule type" value="Genomic_DNA"/>
</dbReference>
<dbReference type="PANTHER" id="PTHR48079">
    <property type="entry name" value="PROTEIN YEEZ"/>
    <property type="match status" value="1"/>
</dbReference>
<evidence type="ECO:0000313" key="2">
    <source>
        <dbReference type="EMBL" id="KAB1638261.1"/>
    </source>
</evidence>
<protein>
    <submittedName>
        <fullName evidence="2">NAD-dependent epimerase/dehydratase family protein</fullName>
    </submittedName>
</protein>
<dbReference type="Proteomes" id="UP000490386">
    <property type="component" value="Unassembled WGS sequence"/>
</dbReference>
<dbReference type="RefSeq" id="WP_151423347.1">
    <property type="nucleotide sequence ID" value="NZ_WBJX01000002.1"/>
</dbReference>
<reference evidence="2 3" key="1">
    <citation type="submission" date="2019-09" db="EMBL/GenBank/DDBJ databases">
        <title>Phylogeny of genus Pseudoclavibacter and closely related genus.</title>
        <authorList>
            <person name="Li Y."/>
        </authorList>
    </citation>
    <scope>NUCLEOTIDE SEQUENCE [LARGE SCALE GENOMIC DNA]</scope>
    <source>
        <strain evidence="2 3">THG-MD12</strain>
    </source>
</reference>
<gene>
    <name evidence="2" type="ORF">F8O03_07630</name>
</gene>
<dbReference type="Gene3D" id="3.40.50.720">
    <property type="entry name" value="NAD(P)-binding Rossmann-like Domain"/>
    <property type="match status" value="1"/>
</dbReference>
<accession>A0A7J5B2N9</accession>
<comment type="caution">
    <text evidence="2">The sequence shown here is derived from an EMBL/GenBank/DDBJ whole genome shotgun (WGS) entry which is preliminary data.</text>
</comment>
<dbReference type="GO" id="GO:0004029">
    <property type="term" value="F:aldehyde dehydrogenase (NAD+) activity"/>
    <property type="evidence" value="ECO:0007669"/>
    <property type="project" value="TreeGrafter"/>
</dbReference>
<dbReference type="InterPro" id="IPR051783">
    <property type="entry name" value="NAD(P)-dependent_oxidoreduct"/>
</dbReference>